<dbReference type="EMBL" id="VFQE01000001">
    <property type="protein sequence ID" value="TQN43099.1"/>
    <property type="molecule type" value="Genomic_DNA"/>
</dbReference>
<keyword evidence="4" id="KW-1185">Reference proteome</keyword>
<feature type="chain" id="PRO_5039180891" evidence="2">
    <location>
        <begin position="24"/>
        <end position="142"/>
    </location>
</feature>
<name>A0A543PG90_9ACTN</name>
<protein>
    <submittedName>
        <fullName evidence="3">Uncharacterized protein</fullName>
    </submittedName>
</protein>
<comment type="caution">
    <text evidence="3">The sequence shown here is derived from an EMBL/GenBank/DDBJ whole genome shotgun (WGS) entry which is preliminary data.</text>
</comment>
<dbReference type="Proteomes" id="UP000319865">
    <property type="component" value="Unassembled WGS sequence"/>
</dbReference>
<sequence>MRGRRIRALLIVAAVLAMHGVQCMSGSVGSAHVTVSAAASLTVFDGGLIAFPAGTHQVAALGADATMPNHAAADGLPAHGAEIWTICLAVVFAALALAGIAMLVRGWAALCVRGPPPPLRGLRQLHRLPPAPDLSALCLLRI</sequence>
<reference evidence="3 4" key="1">
    <citation type="submission" date="2019-06" db="EMBL/GenBank/DDBJ databases">
        <title>Sequencing the genomes of 1000 actinobacteria strains.</title>
        <authorList>
            <person name="Klenk H.-P."/>
        </authorList>
    </citation>
    <scope>NUCLEOTIDE SEQUENCE [LARGE SCALE GENOMIC DNA]</scope>
    <source>
        <strain evidence="3 4">DSM 46837</strain>
    </source>
</reference>
<evidence type="ECO:0000256" key="1">
    <source>
        <dbReference type="SAM" id="Phobius"/>
    </source>
</evidence>
<proteinExistence type="predicted"/>
<keyword evidence="2" id="KW-0732">Signal</keyword>
<accession>A0A543PG90</accession>
<feature type="signal peptide" evidence="2">
    <location>
        <begin position="1"/>
        <end position="23"/>
    </location>
</feature>
<evidence type="ECO:0000256" key="2">
    <source>
        <dbReference type="SAM" id="SignalP"/>
    </source>
</evidence>
<evidence type="ECO:0000313" key="4">
    <source>
        <dbReference type="Proteomes" id="UP000319865"/>
    </source>
</evidence>
<keyword evidence="1" id="KW-0812">Transmembrane</keyword>
<keyword evidence="1" id="KW-0472">Membrane</keyword>
<evidence type="ECO:0000313" key="3">
    <source>
        <dbReference type="EMBL" id="TQN43099.1"/>
    </source>
</evidence>
<dbReference type="AlphaFoldDB" id="A0A543PG90"/>
<feature type="transmembrane region" description="Helical" evidence="1">
    <location>
        <begin position="83"/>
        <end position="104"/>
    </location>
</feature>
<keyword evidence="1" id="KW-1133">Transmembrane helix</keyword>
<gene>
    <name evidence="3" type="ORF">FHU33_2523</name>
</gene>
<organism evidence="3 4">
    <name type="scientific">Blastococcus colisei</name>
    <dbReference type="NCBI Taxonomy" id="1564162"/>
    <lineage>
        <taxon>Bacteria</taxon>
        <taxon>Bacillati</taxon>
        <taxon>Actinomycetota</taxon>
        <taxon>Actinomycetes</taxon>
        <taxon>Geodermatophilales</taxon>
        <taxon>Geodermatophilaceae</taxon>
        <taxon>Blastococcus</taxon>
    </lineage>
</organism>